<protein>
    <submittedName>
        <fullName evidence="3">Alpha/beta fold hydrolase</fullName>
    </submittedName>
</protein>
<dbReference type="EMBL" id="SKBM01000005">
    <property type="protein sequence ID" value="TCZ64333.1"/>
    <property type="molecule type" value="Genomic_DNA"/>
</dbReference>
<keyword evidence="1" id="KW-0732">Signal</keyword>
<feature type="chain" id="PRO_5020599050" evidence="1">
    <location>
        <begin position="28"/>
        <end position="351"/>
    </location>
</feature>
<sequence>MHRRAILAAPMLAAGATTLLVPAAARAQAPQIATEEFMVPAKDGGGEIFLRNKRPETAAAPRPDRTLLFVHGATYPASTAFDLPLGGLSWMDYIAGRGFDVWCMDLRGYGRSTRPPEMAKPAAENPPVERGEAAVADIAAVAEFIRQKRGVPRMVVMGWSWGTTLMARHAAENPGLVERVVLYAPLWTLSGPPPIGPNGGPLGAYRTVTQAQARQRWLNGVPAERQAALIPPGWFEHWAGLTWATDPEGQRQNPPVLRAPNGVLQDLADHWAPGKEPFYDPARVRAPVLLVVAEWDRDTPPSMATTLFPLLTNSPGKRLVMLAEGTHTIMMERNRGALFQAVQVFLEEAVG</sequence>
<feature type="signal peptide" evidence="1">
    <location>
        <begin position="1"/>
        <end position="27"/>
    </location>
</feature>
<dbReference type="PANTHER" id="PTHR43798:SF33">
    <property type="entry name" value="HYDROLASE, PUTATIVE (AFU_ORTHOLOGUE AFUA_2G14860)-RELATED"/>
    <property type="match status" value="1"/>
</dbReference>
<dbReference type="OrthoDB" id="5492442at2"/>
<evidence type="ECO:0000259" key="2">
    <source>
        <dbReference type="Pfam" id="PF12697"/>
    </source>
</evidence>
<dbReference type="InterPro" id="IPR050266">
    <property type="entry name" value="AB_hydrolase_sf"/>
</dbReference>
<dbReference type="GO" id="GO:0016787">
    <property type="term" value="F:hydrolase activity"/>
    <property type="evidence" value="ECO:0007669"/>
    <property type="project" value="UniProtKB-KW"/>
</dbReference>
<dbReference type="Gene3D" id="3.40.50.1820">
    <property type="entry name" value="alpha/beta hydrolase"/>
    <property type="match status" value="1"/>
</dbReference>
<dbReference type="RefSeq" id="WP_132285977.1">
    <property type="nucleotide sequence ID" value="NZ_SKBM01000005.1"/>
</dbReference>
<evidence type="ECO:0000313" key="3">
    <source>
        <dbReference type="EMBL" id="TCZ64333.1"/>
    </source>
</evidence>
<dbReference type="AlphaFoldDB" id="A0A4R4DV43"/>
<evidence type="ECO:0000313" key="4">
    <source>
        <dbReference type="Proteomes" id="UP000295023"/>
    </source>
</evidence>
<accession>A0A4R4DV43</accession>
<dbReference type="PANTHER" id="PTHR43798">
    <property type="entry name" value="MONOACYLGLYCEROL LIPASE"/>
    <property type="match status" value="1"/>
</dbReference>
<dbReference type="SUPFAM" id="SSF53474">
    <property type="entry name" value="alpha/beta-Hydrolases"/>
    <property type="match status" value="1"/>
</dbReference>
<keyword evidence="4" id="KW-1185">Reference proteome</keyword>
<gene>
    <name evidence="3" type="ORF">EXY23_06700</name>
</gene>
<reference evidence="3 4" key="1">
    <citation type="submission" date="2019-03" db="EMBL/GenBank/DDBJ databases">
        <title>Paracraurococcus aquatilis NE82 genome sequence.</title>
        <authorList>
            <person name="Zhao Y."/>
            <person name="Du Z."/>
        </authorList>
    </citation>
    <scope>NUCLEOTIDE SEQUENCE [LARGE SCALE GENOMIC DNA]</scope>
    <source>
        <strain evidence="3 4">NE82</strain>
    </source>
</reference>
<dbReference type="InterPro" id="IPR000073">
    <property type="entry name" value="AB_hydrolase_1"/>
</dbReference>
<evidence type="ECO:0000256" key="1">
    <source>
        <dbReference type="SAM" id="SignalP"/>
    </source>
</evidence>
<dbReference type="GO" id="GO:0016020">
    <property type="term" value="C:membrane"/>
    <property type="evidence" value="ECO:0007669"/>
    <property type="project" value="TreeGrafter"/>
</dbReference>
<dbReference type="Pfam" id="PF12697">
    <property type="entry name" value="Abhydrolase_6"/>
    <property type="match status" value="1"/>
</dbReference>
<organism evidence="3 4">
    <name type="scientific">Roseicella aquatilis</name>
    <dbReference type="NCBI Taxonomy" id="2527868"/>
    <lineage>
        <taxon>Bacteria</taxon>
        <taxon>Pseudomonadati</taxon>
        <taxon>Pseudomonadota</taxon>
        <taxon>Alphaproteobacteria</taxon>
        <taxon>Acetobacterales</taxon>
        <taxon>Roseomonadaceae</taxon>
        <taxon>Roseicella</taxon>
    </lineage>
</organism>
<comment type="caution">
    <text evidence="3">The sequence shown here is derived from an EMBL/GenBank/DDBJ whole genome shotgun (WGS) entry which is preliminary data.</text>
</comment>
<keyword evidence="3" id="KW-0378">Hydrolase</keyword>
<feature type="domain" description="AB hydrolase-1" evidence="2">
    <location>
        <begin position="67"/>
        <end position="337"/>
    </location>
</feature>
<dbReference type="InterPro" id="IPR029058">
    <property type="entry name" value="AB_hydrolase_fold"/>
</dbReference>
<proteinExistence type="predicted"/>
<name>A0A4R4DV43_9PROT</name>
<dbReference type="Proteomes" id="UP000295023">
    <property type="component" value="Unassembled WGS sequence"/>
</dbReference>